<dbReference type="GO" id="GO:0030599">
    <property type="term" value="F:pectinesterase activity"/>
    <property type="evidence" value="ECO:0007669"/>
    <property type="project" value="UniProtKB-EC"/>
</dbReference>
<dbReference type="GO" id="GO:0042545">
    <property type="term" value="P:cell wall modification"/>
    <property type="evidence" value="ECO:0007669"/>
    <property type="project" value="InterPro"/>
</dbReference>
<dbReference type="EC" id="3.1.1.11" evidence="3"/>
<protein>
    <recommendedName>
        <fullName evidence="3">pectinesterase</fullName>
        <ecNumber evidence="3">3.1.1.11</ecNumber>
    </recommendedName>
</protein>
<evidence type="ECO:0000256" key="7">
    <source>
        <dbReference type="ARBA" id="ARBA00047928"/>
    </source>
</evidence>
<organism evidence="11 12">
    <name type="scientific">Trapa incisa</name>
    <dbReference type="NCBI Taxonomy" id="236973"/>
    <lineage>
        <taxon>Eukaryota</taxon>
        <taxon>Viridiplantae</taxon>
        <taxon>Streptophyta</taxon>
        <taxon>Embryophyta</taxon>
        <taxon>Tracheophyta</taxon>
        <taxon>Spermatophyta</taxon>
        <taxon>Magnoliopsida</taxon>
        <taxon>eudicotyledons</taxon>
        <taxon>Gunneridae</taxon>
        <taxon>Pentapetalae</taxon>
        <taxon>rosids</taxon>
        <taxon>malvids</taxon>
        <taxon>Myrtales</taxon>
        <taxon>Lythraceae</taxon>
        <taxon>Trapa</taxon>
    </lineage>
</organism>
<dbReference type="Gene3D" id="2.160.20.10">
    <property type="entry name" value="Single-stranded right-handed beta-helix, Pectin lyase-like"/>
    <property type="match status" value="1"/>
</dbReference>
<keyword evidence="6" id="KW-0325">Glycoprotein</keyword>
<dbReference type="InterPro" id="IPR012334">
    <property type="entry name" value="Pectin_lyas_fold"/>
</dbReference>
<proteinExistence type="inferred from homology"/>
<evidence type="ECO:0000256" key="2">
    <source>
        <dbReference type="ARBA" id="ARBA00008891"/>
    </source>
</evidence>
<evidence type="ECO:0000256" key="3">
    <source>
        <dbReference type="ARBA" id="ARBA00013229"/>
    </source>
</evidence>
<dbReference type="GO" id="GO:0045490">
    <property type="term" value="P:pectin catabolic process"/>
    <property type="evidence" value="ECO:0007669"/>
    <property type="project" value="TreeGrafter"/>
</dbReference>
<accession>A0AAN7QFW1</accession>
<dbReference type="PANTHER" id="PTHR31321">
    <property type="entry name" value="ACYL-COA THIOESTER HYDROLASE YBHC-RELATED"/>
    <property type="match status" value="1"/>
</dbReference>
<keyword evidence="4" id="KW-0378">Hydrolase</keyword>
<comment type="similarity">
    <text evidence="2">Belongs to the pectinesterase family.</text>
</comment>
<feature type="signal peptide" evidence="9">
    <location>
        <begin position="1"/>
        <end position="20"/>
    </location>
</feature>
<dbReference type="SUPFAM" id="SSF51126">
    <property type="entry name" value="Pectin lyase-like"/>
    <property type="match status" value="1"/>
</dbReference>
<comment type="pathway">
    <text evidence="1">Glycan metabolism; pectin degradation; 2-dehydro-3-deoxy-D-gluconate from pectin: step 1/5.</text>
</comment>
<dbReference type="Pfam" id="PF01095">
    <property type="entry name" value="Pectinesterase"/>
    <property type="match status" value="1"/>
</dbReference>
<name>A0AAN7QFW1_9MYRT</name>
<evidence type="ECO:0000256" key="1">
    <source>
        <dbReference type="ARBA" id="ARBA00005184"/>
    </source>
</evidence>
<dbReference type="AlphaFoldDB" id="A0AAN7QFW1"/>
<evidence type="ECO:0000256" key="6">
    <source>
        <dbReference type="ARBA" id="ARBA00023180"/>
    </source>
</evidence>
<evidence type="ECO:0000313" key="11">
    <source>
        <dbReference type="EMBL" id="KAK4766666.1"/>
    </source>
</evidence>
<keyword evidence="12" id="KW-1185">Reference proteome</keyword>
<comment type="caution">
    <text evidence="11">The sequence shown here is derived from an EMBL/GenBank/DDBJ whole genome shotgun (WGS) entry which is preliminary data.</text>
</comment>
<comment type="function">
    <text evidence="8">Acts in the modification of cell walls via demethylesterification of cell wall pectin.</text>
</comment>
<evidence type="ECO:0000256" key="4">
    <source>
        <dbReference type="ARBA" id="ARBA00022801"/>
    </source>
</evidence>
<feature type="chain" id="PRO_5042925488" description="pectinesterase" evidence="9">
    <location>
        <begin position="21"/>
        <end position="347"/>
    </location>
</feature>
<dbReference type="Proteomes" id="UP001345219">
    <property type="component" value="Chromosome 7"/>
</dbReference>
<evidence type="ECO:0000256" key="9">
    <source>
        <dbReference type="SAM" id="SignalP"/>
    </source>
</evidence>
<evidence type="ECO:0000313" key="12">
    <source>
        <dbReference type="Proteomes" id="UP001345219"/>
    </source>
</evidence>
<dbReference type="InterPro" id="IPR000070">
    <property type="entry name" value="Pectinesterase_cat"/>
</dbReference>
<evidence type="ECO:0000256" key="5">
    <source>
        <dbReference type="ARBA" id="ARBA00023085"/>
    </source>
</evidence>
<comment type="catalytic activity">
    <reaction evidence="7">
        <text>[(1-&gt;4)-alpha-D-galacturonosyl methyl ester](n) + n H2O = [(1-&gt;4)-alpha-D-galacturonosyl](n) + n methanol + n H(+)</text>
        <dbReference type="Rhea" id="RHEA:22380"/>
        <dbReference type="Rhea" id="RHEA-COMP:14570"/>
        <dbReference type="Rhea" id="RHEA-COMP:14573"/>
        <dbReference type="ChEBI" id="CHEBI:15377"/>
        <dbReference type="ChEBI" id="CHEBI:15378"/>
        <dbReference type="ChEBI" id="CHEBI:17790"/>
        <dbReference type="ChEBI" id="CHEBI:140522"/>
        <dbReference type="ChEBI" id="CHEBI:140523"/>
        <dbReference type="EC" id="3.1.1.11"/>
    </reaction>
</comment>
<keyword evidence="9" id="KW-0732">Signal</keyword>
<keyword evidence="5" id="KW-0063">Aspartyl esterase</keyword>
<dbReference type="FunFam" id="2.160.20.10:FF:000013">
    <property type="entry name" value="Pectinesterase"/>
    <property type="match status" value="1"/>
</dbReference>
<feature type="domain" description="Pectinesterase catalytic" evidence="10">
    <location>
        <begin position="39"/>
        <end position="331"/>
    </location>
</feature>
<evidence type="ECO:0000256" key="8">
    <source>
        <dbReference type="ARBA" id="ARBA00057335"/>
    </source>
</evidence>
<dbReference type="EMBL" id="JAXIOK010000007">
    <property type="protein sequence ID" value="KAK4766666.1"/>
    <property type="molecule type" value="Genomic_DNA"/>
</dbReference>
<gene>
    <name evidence="11" type="ORF">SAY87_008308</name>
</gene>
<dbReference type="InterPro" id="IPR011050">
    <property type="entry name" value="Pectin_lyase_fold/virulence"/>
</dbReference>
<sequence length="347" mass="39033">MRFYFIFILLLLLCPHLDSAVDDEVQYRNIYVDPLAGQNSVGIFITVQAAIDSVPENSRNWVVINIKEGIYSPSLTVSLSFESSEKVIIPQEKPFIALVGKGHESTHIVWDDHESIHQSPTFTVLSDNIVVQGIGFRVRTTHTTNPNPGKGNPRVPATAAMVSGDKVYFCQVAFHGVQDTLWDKEGRHFFLECVIHGFVDFILGNGQSIYENCTIVTMGDNLGFITAQSRTDPSESTGFVFKNCRVLGSTTVKLGRPWRCHARVLFYNCYFASVIDCEGWDLWLCTGQERQMAFGEYSCYGHGADQTGRVIWEHKFSKSEVQQLTDPSFIGASEWLNQPWWLSLPTS</sequence>
<evidence type="ECO:0000259" key="10">
    <source>
        <dbReference type="Pfam" id="PF01095"/>
    </source>
</evidence>
<reference evidence="11 12" key="1">
    <citation type="journal article" date="2023" name="Hortic Res">
        <title>Pangenome of water caltrop reveals structural variations and asymmetric subgenome divergence after allopolyploidization.</title>
        <authorList>
            <person name="Zhang X."/>
            <person name="Chen Y."/>
            <person name="Wang L."/>
            <person name="Yuan Y."/>
            <person name="Fang M."/>
            <person name="Shi L."/>
            <person name="Lu R."/>
            <person name="Comes H.P."/>
            <person name="Ma Y."/>
            <person name="Chen Y."/>
            <person name="Huang G."/>
            <person name="Zhou Y."/>
            <person name="Zheng Z."/>
            <person name="Qiu Y."/>
        </authorList>
    </citation>
    <scope>NUCLEOTIDE SEQUENCE [LARGE SCALE GENOMIC DNA]</scope>
    <source>
        <tissue evidence="11">Roots</tissue>
    </source>
</reference>
<dbReference type="PANTHER" id="PTHR31321:SF76">
    <property type="entry name" value="PECTINESTERASE 10-RELATED"/>
    <property type="match status" value="1"/>
</dbReference>